<reference evidence="7 8" key="1">
    <citation type="journal article" date="2010" name="J. Bacteriol.">
        <title>Genome sequence of the oligotrophic marine Gammaproteobacterium HTCC2143, isolated from the Oregon Coast.</title>
        <authorList>
            <person name="Oh H.M."/>
            <person name="Kang I."/>
            <person name="Ferriera S."/>
            <person name="Giovannoni S.J."/>
            <person name="Cho J.C."/>
        </authorList>
    </citation>
    <scope>NUCLEOTIDE SEQUENCE [LARGE SCALE GENOMIC DNA]</scope>
    <source>
        <strain evidence="7 8">HTCC2143</strain>
    </source>
</reference>
<dbReference type="OrthoDB" id="9800167at2"/>
<evidence type="ECO:0000256" key="1">
    <source>
        <dbReference type="ARBA" id="ARBA00022714"/>
    </source>
</evidence>
<keyword evidence="3" id="KW-0560">Oxidoreductase</keyword>
<dbReference type="SUPFAM" id="SSF55961">
    <property type="entry name" value="Bet v1-like"/>
    <property type="match status" value="1"/>
</dbReference>
<dbReference type="PROSITE" id="PS51296">
    <property type="entry name" value="RIESKE"/>
    <property type="match status" value="1"/>
</dbReference>
<evidence type="ECO:0000256" key="3">
    <source>
        <dbReference type="ARBA" id="ARBA00023002"/>
    </source>
</evidence>
<dbReference type="Gene3D" id="3.90.380.10">
    <property type="entry name" value="Naphthalene 1,2-dioxygenase Alpha Subunit, Chain A, domain 1"/>
    <property type="match status" value="1"/>
</dbReference>
<evidence type="ECO:0000256" key="5">
    <source>
        <dbReference type="ARBA" id="ARBA00023014"/>
    </source>
</evidence>
<keyword evidence="5" id="KW-0411">Iron-sulfur</keyword>
<evidence type="ECO:0000259" key="6">
    <source>
        <dbReference type="PROSITE" id="PS51296"/>
    </source>
</evidence>
<dbReference type="Pfam" id="PF00355">
    <property type="entry name" value="Rieske"/>
    <property type="match status" value="1"/>
</dbReference>
<dbReference type="eggNOG" id="COG2146">
    <property type="taxonomic scope" value="Bacteria"/>
</dbReference>
<evidence type="ECO:0000256" key="4">
    <source>
        <dbReference type="ARBA" id="ARBA00023004"/>
    </source>
</evidence>
<dbReference type="InterPro" id="IPR017941">
    <property type="entry name" value="Rieske_2Fe-2S"/>
</dbReference>
<dbReference type="GO" id="GO:0046872">
    <property type="term" value="F:metal ion binding"/>
    <property type="evidence" value="ECO:0007669"/>
    <property type="project" value="UniProtKB-KW"/>
</dbReference>
<keyword evidence="4" id="KW-0408">Iron</keyword>
<dbReference type="GO" id="GO:0016491">
    <property type="term" value="F:oxidoreductase activity"/>
    <property type="evidence" value="ECO:0007669"/>
    <property type="project" value="UniProtKB-KW"/>
</dbReference>
<dbReference type="PANTHER" id="PTHR21266">
    <property type="entry name" value="IRON-SULFUR DOMAIN CONTAINING PROTEIN"/>
    <property type="match status" value="1"/>
</dbReference>
<dbReference type="AlphaFoldDB" id="A0YGZ8"/>
<dbReference type="Gene3D" id="2.102.10.10">
    <property type="entry name" value="Rieske [2Fe-2S] iron-sulphur domain"/>
    <property type="match status" value="1"/>
</dbReference>
<comment type="caution">
    <text evidence="7">The sequence shown here is derived from an EMBL/GenBank/DDBJ whole genome shotgun (WGS) entry which is preliminary data.</text>
</comment>
<proteinExistence type="predicted"/>
<dbReference type="InterPro" id="IPR050584">
    <property type="entry name" value="Cholesterol_7-desaturase"/>
</dbReference>
<dbReference type="EMBL" id="AAVT01000013">
    <property type="protein sequence ID" value="EAW29873.1"/>
    <property type="molecule type" value="Genomic_DNA"/>
</dbReference>
<name>A0YGZ8_9GAMM</name>
<dbReference type="InterPro" id="IPR036922">
    <property type="entry name" value="Rieske_2Fe-2S_sf"/>
</dbReference>
<dbReference type="GO" id="GO:0051537">
    <property type="term" value="F:2 iron, 2 sulfur cluster binding"/>
    <property type="evidence" value="ECO:0007669"/>
    <property type="project" value="UniProtKB-KW"/>
</dbReference>
<evidence type="ECO:0000313" key="7">
    <source>
        <dbReference type="EMBL" id="EAW29873.1"/>
    </source>
</evidence>
<keyword evidence="1" id="KW-0001">2Fe-2S</keyword>
<gene>
    <name evidence="7" type="ORF">GP2143_11759</name>
</gene>
<feature type="domain" description="Rieske" evidence="6">
    <location>
        <begin position="194"/>
        <end position="263"/>
    </location>
</feature>
<evidence type="ECO:0000313" key="8">
    <source>
        <dbReference type="Proteomes" id="UP000004931"/>
    </source>
</evidence>
<dbReference type="Proteomes" id="UP000004931">
    <property type="component" value="Unassembled WGS sequence"/>
</dbReference>
<dbReference type="CDD" id="cd03467">
    <property type="entry name" value="Rieske"/>
    <property type="match status" value="1"/>
</dbReference>
<accession>A0YGZ8</accession>
<protein>
    <recommendedName>
        <fullName evidence="6">Rieske domain-containing protein</fullName>
    </recommendedName>
</protein>
<keyword evidence="2" id="KW-0479">Metal-binding</keyword>
<sequence>MPAKQTNALINNPNAADLTEVAIYRRAIRANLDRVWENVLDWAHLPWLHESSFDYVELDEAGDWGWRTWSNAEHSGTIELCVDRANNRYVTRTYEEALQVAEIWTELEDQGEATNIRVSFLLANIRDEGKDKIGKIMLDAYTQLWDEDEAMMMQRQIRLDEPIINDGILNLGPIQNLKLPMTVRLGNKNWRLLDLDGELFVQAADCPHLRGPLEDALHKTGEIKCPWHGYRFNVDSGECVSPVEANCKLPTAPTIDYRENGTVSLIRSAT</sequence>
<dbReference type="PANTHER" id="PTHR21266:SF60">
    <property type="entry name" value="3-KETOSTEROID-9-ALPHA-MONOOXYGENASE, OXYGENASE COMPONENT"/>
    <property type="match status" value="1"/>
</dbReference>
<dbReference type="SUPFAM" id="SSF50022">
    <property type="entry name" value="ISP domain"/>
    <property type="match status" value="1"/>
</dbReference>
<evidence type="ECO:0000256" key="2">
    <source>
        <dbReference type="ARBA" id="ARBA00022723"/>
    </source>
</evidence>
<dbReference type="STRING" id="247633.GP2143_11759"/>
<keyword evidence="8" id="KW-1185">Reference proteome</keyword>
<organism evidence="7 8">
    <name type="scientific">marine gamma proteobacterium HTCC2143</name>
    <dbReference type="NCBI Taxonomy" id="247633"/>
    <lineage>
        <taxon>Bacteria</taxon>
        <taxon>Pseudomonadati</taxon>
        <taxon>Pseudomonadota</taxon>
        <taxon>Gammaproteobacteria</taxon>
        <taxon>Cellvibrionales</taxon>
        <taxon>Spongiibacteraceae</taxon>
        <taxon>BD1-7 clade</taxon>
    </lineage>
</organism>